<evidence type="ECO:0000313" key="2">
    <source>
        <dbReference type="EMBL" id="CAD6196293.1"/>
    </source>
</evidence>
<keyword evidence="1" id="KW-1133">Transmembrane helix</keyword>
<evidence type="ECO:0000256" key="1">
    <source>
        <dbReference type="SAM" id="Phobius"/>
    </source>
</evidence>
<dbReference type="EMBL" id="CAJGYM010000070">
    <property type="protein sequence ID" value="CAD6196293.1"/>
    <property type="molecule type" value="Genomic_DNA"/>
</dbReference>
<feature type="transmembrane region" description="Helical" evidence="1">
    <location>
        <begin position="287"/>
        <end position="307"/>
    </location>
</feature>
<accession>A0A8S1HJU8</accession>
<organism evidence="2 3">
    <name type="scientific">Caenorhabditis auriculariae</name>
    <dbReference type="NCBI Taxonomy" id="2777116"/>
    <lineage>
        <taxon>Eukaryota</taxon>
        <taxon>Metazoa</taxon>
        <taxon>Ecdysozoa</taxon>
        <taxon>Nematoda</taxon>
        <taxon>Chromadorea</taxon>
        <taxon>Rhabditida</taxon>
        <taxon>Rhabditina</taxon>
        <taxon>Rhabditomorpha</taxon>
        <taxon>Rhabditoidea</taxon>
        <taxon>Rhabditidae</taxon>
        <taxon>Peloderinae</taxon>
        <taxon>Caenorhabditis</taxon>
    </lineage>
</organism>
<dbReference type="Proteomes" id="UP000835052">
    <property type="component" value="Unassembled WGS sequence"/>
</dbReference>
<proteinExistence type="predicted"/>
<keyword evidence="1" id="KW-0472">Membrane</keyword>
<keyword evidence="3" id="KW-1185">Reference proteome</keyword>
<evidence type="ECO:0000313" key="3">
    <source>
        <dbReference type="Proteomes" id="UP000835052"/>
    </source>
</evidence>
<protein>
    <submittedName>
        <fullName evidence="2">Uncharacterized protein</fullName>
    </submittedName>
</protein>
<dbReference type="AlphaFoldDB" id="A0A8S1HJU8"/>
<gene>
    <name evidence="2" type="ORF">CAUJ_LOCUS12208</name>
</gene>
<comment type="caution">
    <text evidence="2">The sequence shown here is derived from an EMBL/GenBank/DDBJ whole genome shotgun (WGS) entry which is preliminary data.</text>
</comment>
<name>A0A8S1HJU8_9PELO</name>
<sequence length="308" mass="34027">MATKLTFIRGAFRNISFAAAGACQWAERLRRGPAARRYISLSAAGRPPMHNAVSQPTCLRLRLAASSNSYSDARPCLRPMINLEKNALSSGGSSAFSRRRTTLSAWSASASIRLPAPSPITHGGSDLGDLRPFADNRLEPAEALRFRSYGGPMEAWPQAADSTPAHRPPVSLVFSLMVCSPSVSYFAFQVPLLEESRRAHAGVSQRAGVICGVIFSVVGPQQKTKTQRHRSTSIDNWTIAKNTLITPKGLVSKRFERLIHVFRFLFIHFLRPNRLKTQDIFWVTSKYIVALVILNGELLTFAIFVVVF</sequence>
<reference evidence="2" key="1">
    <citation type="submission" date="2020-10" db="EMBL/GenBank/DDBJ databases">
        <authorList>
            <person name="Kikuchi T."/>
        </authorList>
    </citation>
    <scope>NUCLEOTIDE SEQUENCE</scope>
    <source>
        <strain evidence="2">NKZ352</strain>
    </source>
</reference>
<keyword evidence="1" id="KW-0812">Transmembrane</keyword>